<comment type="similarity">
    <text evidence="2">Belongs to the FliH family.</text>
</comment>
<sequence>MSSRFAGAAEAQSVDFGALGAAMSGMRGGFAAAGPVHFSPAPQPQHFRPATPGANPTAGWDPFDPMGEKEKAPQASPDAVEAARAQGFAEGMAAAERMAAERGEADAQALARIAAGLEAMSAFDRDALAGRLRQTVMFLVTRLIGEAGVSAELLAGRIEAAVALLADSAEAAALKLNPDDLPLVESQLPPTVVAAADPQIERGGFRVETRTTSIEDGPGAWLAQLAAALDRAALPDAG</sequence>
<evidence type="ECO:0000256" key="5">
    <source>
        <dbReference type="ARBA" id="ARBA00022795"/>
    </source>
</evidence>
<evidence type="ECO:0000256" key="6">
    <source>
        <dbReference type="ARBA" id="ARBA00022927"/>
    </source>
</evidence>
<evidence type="ECO:0000256" key="3">
    <source>
        <dbReference type="ARBA" id="ARBA00016507"/>
    </source>
</evidence>
<evidence type="ECO:0000313" key="11">
    <source>
        <dbReference type="Proteomes" id="UP000033202"/>
    </source>
</evidence>
<dbReference type="InterPro" id="IPR051472">
    <property type="entry name" value="T3SS_Stator/FliH"/>
</dbReference>
<evidence type="ECO:0000256" key="1">
    <source>
        <dbReference type="ARBA" id="ARBA00003041"/>
    </source>
</evidence>
<protein>
    <recommendedName>
        <fullName evidence="3">Flagellar assembly protein FliH</fullName>
    </recommendedName>
</protein>
<keyword evidence="5" id="KW-1005">Bacterial flagellum biogenesis</keyword>
<evidence type="ECO:0000256" key="4">
    <source>
        <dbReference type="ARBA" id="ARBA00022448"/>
    </source>
</evidence>
<dbReference type="Proteomes" id="UP000033202">
    <property type="component" value="Unassembled WGS sequence"/>
</dbReference>
<comment type="function">
    <text evidence="1">Needed for flagellar regrowth and assembly.</text>
</comment>
<dbReference type="OrthoDB" id="7583897at2"/>
<dbReference type="GO" id="GO:0044781">
    <property type="term" value="P:bacterial-type flagellum organization"/>
    <property type="evidence" value="ECO:0007669"/>
    <property type="project" value="UniProtKB-KW"/>
</dbReference>
<keyword evidence="10" id="KW-0966">Cell projection</keyword>
<keyword evidence="4" id="KW-0813">Transport</keyword>
<keyword evidence="11" id="KW-1185">Reference proteome</keyword>
<dbReference type="Pfam" id="PF02108">
    <property type="entry name" value="FliH"/>
    <property type="match status" value="1"/>
</dbReference>
<dbReference type="GO" id="GO:0005829">
    <property type="term" value="C:cytosol"/>
    <property type="evidence" value="ECO:0007669"/>
    <property type="project" value="TreeGrafter"/>
</dbReference>
<evidence type="ECO:0000256" key="2">
    <source>
        <dbReference type="ARBA" id="ARBA00006602"/>
    </source>
</evidence>
<evidence type="ECO:0000259" key="9">
    <source>
        <dbReference type="Pfam" id="PF02108"/>
    </source>
</evidence>
<dbReference type="GO" id="GO:0015031">
    <property type="term" value="P:protein transport"/>
    <property type="evidence" value="ECO:0007669"/>
    <property type="project" value="UniProtKB-KW"/>
</dbReference>
<dbReference type="AlphaFoldDB" id="A0A0E9MSI8"/>
<dbReference type="EMBL" id="BBWU01000048">
    <property type="protein sequence ID" value="GAO40534.1"/>
    <property type="molecule type" value="Genomic_DNA"/>
</dbReference>
<feature type="domain" description="Flagellar assembly protein FliH/Type III secretion system HrpE" evidence="9">
    <location>
        <begin position="108"/>
        <end position="214"/>
    </location>
</feature>
<proteinExistence type="inferred from homology"/>
<dbReference type="PANTHER" id="PTHR34982:SF1">
    <property type="entry name" value="FLAGELLAR ASSEMBLY PROTEIN FLIH"/>
    <property type="match status" value="1"/>
</dbReference>
<keyword evidence="7" id="KW-1006">Bacterial flagellum protein export</keyword>
<evidence type="ECO:0000256" key="8">
    <source>
        <dbReference type="SAM" id="MobiDB-lite"/>
    </source>
</evidence>
<evidence type="ECO:0000256" key="7">
    <source>
        <dbReference type="ARBA" id="ARBA00023225"/>
    </source>
</evidence>
<keyword evidence="10" id="KW-0282">Flagellum</keyword>
<reference evidence="10 11" key="1">
    <citation type="submission" date="2015-04" db="EMBL/GenBank/DDBJ databases">
        <title>Whole genome shotgun sequence of Sphingomonas changbaiensis NBRC 104936.</title>
        <authorList>
            <person name="Katano-Makiyama Y."/>
            <person name="Hosoyama A."/>
            <person name="Hashimoto M."/>
            <person name="Noguchi M."/>
            <person name="Tsuchikane K."/>
            <person name="Ohji S."/>
            <person name="Yamazoe A."/>
            <person name="Ichikawa N."/>
            <person name="Kimura A."/>
            <person name="Fujita N."/>
        </authorList>
    </citation>
    <scope>NUCLEOTIDE SEQUENCE [LARGE SCALE GENOMIC DNA]</scope>
    <source>
        <strain evidence="10 11">NBRC 104936</strain>
    </source>
</reference>
<dbReference type="InterPro" id="IPR018035">
    <property type="entry name" value="Flagellar_FliH/T3SS_HrpE"/>
</dbReference>
<comment type="caution">
    <text evidence="10">The sequence shown here is derived from an EMBL/GenBank/DDBJ whole genome shotgun (WGS) entry which is preliminary data.</text>
</comment>
<organism evidence="10 11">
    <name type="scientific">Sphingomonas changbaiensis NBRC 104936</name>
    <dbReference type="NCBI Taxonomy" id="1219043"/>
    <lineage>
        <taxon>Bacteria</taxon>
        <taxon>Pseudomonadati</taxon>
        <taxon>Pseudomonadota</taxon>
        <taxon>Alphaproteobacteria</taxon>
        <taxon>Sphingomonadales</taxon>
        <taxon>Sphingomonadaceae</taxon>
        <taxon>Sphingomonas</taxon>
    </lineage>
</organism>
<name>A0A0E9MSI8_9SPHN</name>
<keyword evidence="6" id="KW-0653">Protein transport</keyword>
<feature type="region of interest" description="Disordered" evidence="8">
    <location>
        <begin position="37"/>
        <end position="75"/>
    </location>
</feature>
<gene>
    <name evidence="10" type="ORF">SCH01S_48_01960</name>
</gene>
<keyword evidence="10" id="KW-0969">Cilium</keyword>
<dbReference type="RefSeq" id="WP_046349299.1">
    <property type="nucleotide sequence ID" value="NZ_BBWU01000048.1"/>
</dbReference>
<accession>A0A0E9MSI8</accession>
<evidence type="ECO:0000313" key="10">
    <source>
        <dbReference type="EMBL" id="GAO40534.1"/>
    </source>
</evidence>
<dbReference type="STRING" id="1219043.SCH01S_48_01960"/>
<dbReference type="PANTHER" id="PTHR34982">
    <property type="entry name" value="YOP PROTEINS TRANSLOCATION PROTEIN L"/>
    <property type="match status" value="1"/>
</dbReference>